<comment type="similarity">
    <text evidence="1">Belongs to the selenium-binding protein family.</text>
</comment>
<dbReference type="SUPFAM" id="SSF101908">
    <property type="entry name" value="Putative isomerase YbhE"/>
    <property type="match status" value="1"/>
</dbReference>
<keyword evidence="2" id="KW-0711">Selenium</keyword>
<dbReference type="Proteomes" id="UP001142055">
    <property type="component" value="Chromosome 1"/>
</dbReference>
<name>A0A9Q0MK28_BLOTA</name>
<dbReference type="EMBL" id="JAPWDV010000001">
    <property type="protein sequence ID" value="KAJ6225245.1"/>
    <property type="molecule type" value="Genomic_DNA"/>
</dbReference>
<reference evidence="3" key="1">
    <citation type="submission" date="2022-12" db="EMBL/GenBank/DDBJ databases">
        <title>Genome assemblies of Blomia tropicalis.</title>
        <authorList>
            <person name="Cui Y."/>
        </authorList>
    </citation>
    <scope>NUCLEOTIDE SEQUENCE</scope>
    <source>
        <tissue evidence="3">Adult mites</tissue>
    </source>
</reference>
<dbReference type="OrthoDB" id="10252446at2759"/>
<evidence type="ECO:0000313" key="4">
    <source>
        <dbReference type="Proteomes" id="UP001142055"/>
    </source>
</evidence>
<dbReference type="InterPro" id="IPR008826">
    <property type="entry name" value="Se-bd"/>
</dbReference>
<protein>
    <recommendedName>
        <fullName evidence="5">Methanethiol oxidase</fullName>
    </recommendedName>
</protein>
<dbReference type="GO" id="GO:0008430">
    <property type="term" value="F:selenium binding"/>
    <property type="evidence" value="ECO:0007669"/>
    <property type="project" value="InterPro"/>
</dbReference>
<proteinExistence type="inferred from homology"/>
<dbReference type="Pfam" id="PF05694">
    <property type="entry name" value="SBP56"/>
    <property type="match status" value="1"/>
</dbReference>
<organism evidence="3 4">
    <name type="scientific">Blomia tropicalis</name>
    <name type="common">Mite</name>
    <dbReference type="NCBI Taxonomy" id="40697"/>
    <lineage>
        <taxon>Eukaryota</taxon>
        <taxon>Metazoa</taxon>
        <taxon>Ecdysozoa</taxon>
        <taxon>Arthropoda</taxon>
        <taxon>Chelicerata</taxon>
        <taxon>Arachnida</taxon>
        <taxon>Acari</taxon>
        <taxon>Acariformes</taxon>
        <taxon>Sarcoptiformes</taxon>
        <taxon>Astigmata</taxon>
        <taxon>Glycyphagoidea</taxon>
        <taxon>Echimyopodidae</taxon>
        <taxon>Blomia</taxon>
    </lineage>
</organism>
<dbReference type="PANTHER" id="PTHR23300">
    <property type="entry name" value="METHANETHIOL OXIDASE"/>
    <property type="match status" value="1"/>
</dbReference>
<evidence type="ECO:0008006" key="5">
    <source>
        <dbReference type="Google" id="ProtNLM"/>
    </source>
</evidence>
<accession>A0A9Q0MK28</accession>
<evidence type="ECO:0000256" key="1">
    <source>
        <dbReference type="ARBA" id="ARBA00005606"/>
    </source>
</evidence>
<gene>
    <name evidence="3" type="ORF">RDWZM_003790</name>
</gene>
<dbReference type="PANTHER" id="PTHR23300:SF0">
    <property type="entry name" value="METHANETHIOL OXIDASE"/>
    <property type="match status" value="1"/>
</dbReference>
<dbReference type="AlphaFoldDB" id="A0A9Q0MK28"/>
<keyword evidence="4" id="KW-1185">Reference proteome</keyword>
<evidence type="ECO:0000256" key="2">
    <source>
        <dbReference type="ARBA" id="ARBA00023266"/>
    </source>
</evidence>
<sequence length="495" mass="55297">MSTSIACCKSQPKGPGYGSAVEAMKNGPSESILLVTCVRPDKSGPDYLATVDVDPNSPSYATVIERTEMSYVGDEVHHSGWNTCSSCFNDPTKCRNRLILPCLNSDRIYVVKVEKESDLKREGFSRYVTTLIQTIEPHQLHSFDVSAPHTTHCLPNGKLMISCLGNKSGNNRGTFLVIDPPTDLNDQYVPSELWNKQDVPFGYDYWYQPRHDVMVSTEWGSPCSFKQGFSPDHLSAGKYGSSIHFWQWSTGKLIQTIDLKTIVSDTWMPLEVRFMHNPDVAEGFVGCALSGNVFRFFRPIDSKEWLAEEVIKIPSKTVTGWSMEKLPSLITDILISLDDQFLYLSAWGFGEIRQYHIGRSSSSPPLVGIVRIGGIISNPLVKVLQDDEKDLINEKQIMNAINGVKIRGSPQMLQLSLDGLRLYATNSLHSAWDRQFYPEMVQNGSQMIKIDVDTKCGGMKVNQGFVVDFGNEPNGPSLAHEMRYPGGDCTSDIWI</sequence>
<comment type="caution">
    <text evidence="3">The sequence shown here is derived from an EMBL/GenBank/DDBJ whole genome shotgun (WGS) entry which is preliminary data.</text>
</comment>
<dbReference type="OMA" id="AYDFWWH"/>
<evidence type="ECO:0000313" key="3">
    <source>
        <dbReference type="EMBL" id="KAJ6225245.1"/>
    </source>
</evidence>